<keyword evidence="2" id="KW-1185">Reference proteome</keyword>
<dbReference type="EMBL" id="CP010519">
    <property type="protein sequence ID" value="AJE84607.1"/>
    <property type="molecule type" value="Genomic_DNA"/>
</dbReference>
<dbReference type="AlphaFoldDB" id="A0A0B5F2N5"/>
<dbReference type="SUPFAM" id="SSF54637">
    <property type="entry name" value="Thioesterase/thiol ester dehydrase-isomerase"/>
    <property type="match status" value="1"/>
</dbReference>
<protein>
    <submittedName>
        <fullName evidence="1">Thioesterase superfamily protein</fullName>
    </submittedName>
</protein>
<dbReference type="CDD" id="cd00586">
    <property type="entry name" value="4HBT"/>
    <property type="match status" value="1"/>
</dbReference>
<name>A0A0B5F2N5_STRA4</name>
<evidence type="ECO:0000313" key="1">
    <source>
        <dbReference type="EMBL" id="AJE84607.1"/>
    </source>
</evidence>
<dbReference type="Pfam" id="PF13279">
    <property type="entry name" value="4HBT_2"/>
    <property type="match status" value="1"/>
</dbReference>
<reference evidence="1 2" key="1">
    <citation type="submission" date="2015-01" db="EMBL/GenBank/DDBJ databases">
        <title>Enhanced salinomycin production by adjusting the supply of polyketide extender units in Streptomyce albus DSM 41398.</title>
        <authorList>
            <person name="Lu C."/>
        </authorList>
    </citation>
    <scope>NUCLEOTIDE SEQUENCE [LARGE SCALE GENOMIC DNA]</scope>
    <source>
        <strain evidence="2">ATCC 21838 / DSM 41398 / FERM P-419 / JCM 4703 / NBRC 107858</strain>
    </source>
</reference>
<organism evidence="1 2">
    <name type="scientific">Streptomyces albus (strain ATCC 21838 / DSM 41398 / FERM P-419 / JCM 4703 / NBRC 107858)</name>
    <dbReference type="NCBI Taxonomy" id="1081613"/>
    <lineage>
        <taxon>Bacteria</taxon>
        <taxon>Bacillati</taxon>
        <taxon>Actinomycetota</taxon>
        <taxon>Actinomycetes</taxon>
        <taxon>Kitasatosporales</taxon>
        <taxon>Streptomycetaceae</taxon>
        <taxon>Streptomyces</taxon>
    </lineage>
</organism>
<dbReference type="KEGG" id="sals:SLNWT_4231"/>
<proteinExistence type="predicted"/>
<accession>A0A0B5F2N5</accession>
<gene>
    <name evidence="1" type="ORF">SLNWT_4231</name>
</gene>
<dbReference type="Proteomes" id="UP000031523">
    <property type="component" value="Chromosome"/>
</dbReference>
<evidence type="ECO:0000313" key="2">
    <source>
        <dbReference type="Proteomes" id="UP000031523"/>
    </source>
</evidence>
<dbReference type="InterPro" id="IPR029069">
    <property type="entry name" value="HotDog_dom_sf"/>
</dbReference>
<dbReference type="Gene3D" id="3.10.129.10">
    <property type="entry name" value="Hotdog Thioesterase"/>
    <property type="match status" value="1"/>
</dbReference>
<sequence>MNAPDPAAAPGPAPLAVTLKRRVEWVDTDAAGHQHHSAILRWVEAAEAQLLRAHGLEWLFGRAPRVRHEVDYRARLWFGEEVSTRLRVERLGRTSLAYAFEVHGREGLAAEGRLVVVHAEPDAPAATPWPAEVRTAFAAAEEVRS</sequence>